<dbReference type="InterPro" id="IPR005532">
    <property type="entry name" value="SUMF_dom"/>
</dbReference>
<dbReference type="OMA" id="EHDGFHI"/>
<evidence type="ECO:0000256" key="2">
    <source>
        <dbReference type="ARBA" id="ARBA00023004"/>
    </source>
</evidence>
<reference evidence="7 8" key="1">
    <citation type="submission" date="2016-10" db="EMBL/GenBank/DDBJ databases">
        <title>Genome sequence of the basidiomycete white-rot fungus Trametes pubescens.</title>
        <authorList>
            <person name="Makela M.R."/>
            <person name="Granchi Z."/>
            <person name="Peng M."/>
            <person name="De Vries R.P."/>
            <person name="Grigoriev I."/>
            <person name="Riley R."/>
            <person name="Hilden K."/>
        </authorList>
    </citation>
    <scope>NUCLEOTIDE SEQUENCE [LARGE SCALE GENOMIC DNA]</scope>
    <source>
        <strain evidence="7 8">FBCC735</strain>
    </source>
</reference>
<evidence type="ECO:0000259" key="6">
    <source>
        <dbReference type="Pfam" id="PF12867"/>
    </source>
</evidence>
<keyword evidence="8" id="KW-1185">Reference proteome</keyword>
<feature type="domain" description="Sulfatase-modifying factor enzyme-like" evidence="5">
    <location>
        <begin position="413"/>
        <end position="623"/>
    </location>
</feature>
<keyword evidence="2" id="KW-0408">Iron</keyword>
<evidence type="ECO:0000256" key="4">
    <source>
        <dbReference type="SAM" id="MobiDB-lite"/>
    </source>
</evidence>
<evidence type="ECO:0000313" key="7">
    <source>
        <dbReference type="EMBL" id="OJT09711.1"/>
    </source>
</evidence>
<organism evidence="7 8">
    <name type="scientific">Trametes pubescens</name>
    <name type="common">White-rot fungus</name>
    <dbReference type="NCBI Taxonomy" id="154538"/>
    <lineage>
        <taxon>Eukaryota</taxon>
        <taxon>Fungi</taxon>
        <taxon>Dikarya</taxon>
        <taxon>Basidiomycota</taxon>
        <taxon>Agaricomycotina</taxon>
        <taxon>Agaricomycetes</taxon>
        <taxon>Polyporales</taxon>
        <taxon>Polyporaceae</taxon>
        <taxon>Trametes</taxon>
    </lineage>
</organism>
<feature type="region of interest" description="Disordered" evidence="4">
    <location>
        <begin position="1"/>
        <end position="28"/>
    </location>
</feature>
<keyword evidence="1" id="KW-0560">Oxidoreductase</keyword>
<evidence type="ECO:0000313" key="8">
    <source>
        <dbReference type="Proteomes" id="UP000184267"/>
    </source>
</evidence>
<dbReference type="SUPFAM" id="SSF56436">
    <property type="entry name" value="C-type lectin-like"/>
    <property type="match status" value="1"/>
</dbReference>
<dbReference type="Pfam" id="PF03781">
    <property type="entry name" value="FGE-sulfatase"/>
    <property type="match status" value="1"/>
</dbReference>
<evidence type="ECO:0000256" key="1">
    <source>
        <dbReference type="ARBA" id="ARBA00023002"/>
    </source>
</evidence>
<feature type="compositionally biased region" description="Low complexity" evidence="4">
    <location>
        <begin position="1"/>
        <end position="16"/>
    </location>
</feature>
<dbReference type="InterPro" id="IPR024775">
    <property type="entry name" value="DinB-like"/>
</dbReference>
<name>A0A1M2VQ37_TRAPU</name>
<dbReference type="InterPro" id="IPR042095">
    <property type="entry name" value="SUMF_sf"/>
</dbReference>
<feature type="compositionally biased region" description="Pro residues" evidence="4">
    <location>
        <begin position="17"/>
        <end position="27"/>
    </location>
</feature>
<comment type="caution">
    <text evidence="7">The sequence shown here is derived from an EMBL/GenBank/DDBJ whole genome shotgun (WGS) entry which is preliminary data.</text>
</comment>
<comment type="pathway">
    <text evidence="3">Amino-acid biosynthesis; ergothioneine biosynthesis.</text>
</comment>
<evidence type="ECO:0000259" key="5">
    <source>
        <dbReference type="Pfam" id="PF03781"/>
    </source>
</evidence>
<dbReference type="AlphaFoldDB" id="A0A1M2VQ37"/>
<dbReference type="PANTHER" id="PTHR43397">
    <property type="entry name" value="ERGOTHIONEINE BIOSYNTHESIS PROTEIN 1"/>
    <property type="match status" value="1"/>
</dbReference>
<dbReference type="InterPro" id="IPR016187">
    <property type="entry name" value="CTDL_fold"/>
</dbReference>
<dbReference type="PANTHER" id="PTHR43397:SF1">
    <property type="entry name" value="ERGOTHIONEINE BIOSYNTHESIS PROTEIN 1"/>
    <property type="match status" value="1"/>
</dbReference>
<dbReference type="EMBL" id="MNAD01000883">
    <property type="protein sequence ID" value="OJT09711.1"/>
    <property type="molecule type" value="Genomic_DNA"/>
</dbReference>
<dbReference type="OrthoDB" id="659at2759"/>
<protein>
    <submittedName>
        <fullName evidence="7">Meiotically up-regulated gene 158 protein</fullName>
    </submittedName>
</protein>
<dbReference type="STRING" id="154538.A0A1M2VQ37"/>
<dbReference type="Pfam" id="PF12867">
    <property type="entry name" value="DinB_2"/>
    <property type="match status" value="1"/>
</dbReference>
<dbReference type="Gene3D" id="3.90.1580.10">
    <property type="entry name" value="paralog of FGE (formylglycine-generating enzyme)"/>
    <property type="match status" value="1"/>
</dbReference>
<evidence type="ECO:0000256" key="3">
    <source>
        <dbReference type="ARBA" id="ARBA00037882"/>
    </source>
</evidence>
<feature type="domain" description="DinB-like" evidence="6">
    <location>
        <begin position="208"/>
        <end position="340"/>
    </location>
</feature>
<proteinExistence type="predicted"/>
<sequence length="626" mass="68997">MRSPSPSFSSDIASPPSTAPSTPPPGRPTYCIVTHDASIAFLQTLPVTKSSGDRALLFSGAGAVKELLSQAADILEDKSILEDARWGRVTAQDGSVEVEYYQTKSGRSMLEVSDEKATIVLDAVKLQTKPMAHDDALNRFCEAGLRCMIALPTRSSTATLYILERPAQTYPLLSSAPATVLNPTAHPFSLPSLAEFERGWTTWDLITLGMIPPSLLHAKPIDLRHKPLFYIGHLPTFANILLSRLTGAREVGPRHFLTTFERGIDPIVDDPDACHSHSEVPEKDEDWPALGEVLAYRDEVRERVVRRVYGEMESGERALTRRMARTLMMVLEHDGFHIETLLYMLIQRAGSGTLPPPGFAVPPWEALAAQWNTLSAPTTPTVTLGPCELVMGHDDQEPDDLDAALEHAVADHEFGWDNESPRHAVQVGRFSVDWRPVTNGEFEAFWRGAVKDKVEMPPSWVEEDGEVKVRTLYGPVPMAIARHWPVLTAYDDLAAFAAHKGGRIPTEPELRLFLDTYQDTYAEGANVGFRHWHPLPATAGGAARGGRGSNGGVWEWTATALDGHAGFAGTDIFPGYSSDFFDGKHQVVLGASYATIPRLADRRTVRNFYQHNYPYPWVGARVAYDA</sequence>
<gene>
    <name evidence="7" type="ORF">TRAPUB_13816</name>
</gene>
<dbReference type="InterPro" id="IPR051128">
    <property type="entry name" value="EgtD_Methyltrsf_superfamily"/>
</dbReference>
<dbReference type="Proteomes" id="UP000184267">
    <property type="component" value="Unassembled WGS sequence"/>
</dbReference>
<accession>A0A1M2VQ37</accession>